<organism evidence="3 4">
    <name type="scientific">Vitrella brassicaformis (strain CCMP3155)</name>
    <dbReference type="NCBI Taxonomy" id="1169540"/>
    <lineage>
        <taxon>Eukaryota</taxon>
        <taxon>Sar</taxon>
        <taxon>Alveolata</taxon>
        <taxon>Colpodellida</taxon>
        <taxon>Vitrellaceae</taxon>
        <taxon>Vitrella</taxon>
    </lineage>
</organism>
<dbReference type="EMBL" id="CDMY01000201">
    <property type="protein sequence ID" value="CEL94020.1"/>
    <property type="molecule type" value="Genomic_DNA"/>
</dbReference>
<accession>A0A0G4EF31</accession>
<evidence type="ECO:0000313" key="3">
    <source>
        <dbReference type="EMBL" id="CEL94020.1"/>
    </source>
</evidence>
<dbReference type="Proteomes" id="UP000041254">
    <property type="component" value="Unassembled WGS sequence"/>
</dbReference>
<sequence>MGSLTFWEHPLEAWIIPVAGAAVFLVVSVALLWTLCCRSTAMKQRARELGEAKADVQRLEAIIQVMEETHIDEGEERDTTLHHEPEIRRSWWQHSTFGGDAQDHKFTHDRWKEEKRFETIEEDHPEPHGERETAHAKHVTAVMPTAGMLQHEPSHGATQSPDLKVDTIEAVAVAKRPKPSLSFHHQSTVDTQAFGGGLEDSAALKELLVVKEQLSLQGKELESLQKLDQLLDENAAIKESLEELPAEPLDETLHQPAAVDRWWDDESDTAVKETRWWWDDQRWSGETDGFELPFRLKA</sequence>
<feature type="coiled-coil region" evidence="1">
    <location>
        <begin position="42"/>
        <end position="69"/>
    </location>
</feature>
<keyword evidence="2" id="KW-0812">Transmembrane</keyword>
<proteinExistence type="predicted"/>
<keyword evidence="4" id="KW-1185">Reference proteome</keyword>
<evidence type="ECO:0000256" key="2">
    <source>
        <dbReference type="SAM" id="Phobius"/>
    </source>
</evidence>
<protein>
    <submittedName>
        <fullName evidence="3">Uncharacterized protein</fullName>
    </submittedName>
</protein>
<name>A0A0G4EF31_VITBC</name>
<dbReference type="InParanoid" id="A0A0G4EF31"/>
<keyword evidence="1" id="KW-0175">Coiled coil</keyword>
<reference evidence="3 4" key="1">
    <citation type="submission" date="2014-11" db="EMBL/GenBank/DDBJ databases">
        <authorList>
            <person name="Zhu J."/>
            <person name="Qi W."/>
            <person name="Song R."/>
        </authorList>
    </citation>
    <scope>NUCLEOTIDE SEQUENCE [LARGE SCALE GENOMIC DNA]</scope>
</reference>
<dbReference type="AlphaFoldDB" id="A0A0G4EF31"/>
<evidence type="ECO:0000313" key="4">
    <source>
        <dbReference type="Proteomes" id="UP000041254"/>
    </source>
</evidence>
<evidence type="ECO:0000256" key="1">
    <source>
        <dbReference type="SAM" id="Coils"/>
    </source>
</evidence>
<feature type="transmembrane region" description="Helical" evidence="2">
    <location>
        <begin position="14"/>
        <end position="37"/>
    </location>
</feature>
<keyword evidence="2" id="KW-0472">Membrane</keyword>
<dbReference type="VEuPathDB" id="CryptoDB:Vbra_20365"/>
<gene>
    <name evidence="3" type="ORF">Vbra_20365</name>
</gene>
<keyword evidence="2" id="KW-1133">Transmembrane helix</keyword>